<accession>A0A656ATN0</accession>
<dbReference type="Proteomes" id="UP000041770">
    <property type="component" value="Unassembled WGS sequence"/>
</dbReference>
<dbReference type="AlphaFoldDB" id="A0A656ATN0"/>
<sequence length="68" mass="7118">MMFSSFGNACFAKIPSTSVTKEGRKRSASAIANGQVGKATHAIELIRCSLTPSSIKPCSRASCSMCGF</sequence>
<name>A0A656ATN0_VIBCL</name>
<protein>
    <submittedName>
        <fullName evidence="1">Uncharacterized protein</fullName>
    </submittedName>
</protein>
<gene>
    <name evidence="1" type="ORF">ERS013200_03956</name>
</gene>
<proteinExistence type="predicted"/>
<dbReference type="EMBL" id="CWQY01000053">
    <property type="protein sequence ID" value="CSD34762.1"/>
    <property type="molecule type" value="Genomic_DNA"/>
</dbReference>
<reference evidence="1 2" key="1">
    <citation type="submission" date="2015-07" db="EMBL/GenBank/DDBJ databases">
        <authorList>
            <consortium name="Pathogen Informatics"/>
        </authorList>
    </citation>
    <scope>NUCLEOTIDE SEQUENCE [LARGE SCALE GENOMIC DNA]</scope>
    <source>
        <strain evidence="1 2">A316</strain>
    </source>
</reference>
<organism evidence="1 2">
    <name type="scientific">Vibrio cholerae</name>
    <dbReference type="NCBI Taxonomy" id="666"/>
    <lineage>
        <taxon>Bacteria</taxon>
        <taxon>Pseudomonadati</taxon>
        <taxon>Pseudomonadota</taxon>
        <taxon>Gammaproteobacteria</taxon>
        <taxon>Vibrionales</taxon>
        <taxon>Vibrionaceae</taxon>
        <taxon>Vibrio</taxon>
    </lineage>
</organism>
<evidence type="ECO:0000313" key="2">
    <source>
        <dbReference type="Proteomes" id="UP000041770"/>
    </source>
</evidence>
<evidence type="ECO:0000313" key="1">
    <source>
        <dbReference type="EMBL" id="CSD34762.1"/>
    </source>
</evidence>